<reference evidence="2" key="1">
    <citation type="journal article" date="2020" name="Fungal Divers.">
        <title>Resolving the Mortierellaceae phylogeny through synthesis of multi-gene phylogenetics and phylogenomics.</title>
        <authorList>
            <person name="Vandepol N."/>
            <person name="Liber J."/>
            <person name="Desiro A."/>
            <person name="Na H."/>
            <person name="Kennedy M."/>
            <person name="Barry K."/>
            <person name="Grigoriev I.V."/>
            <person name="Miller A.N."/>
            <person name="O'Donnell K."/>
            <person name="Stajich J.E."/>
            <person name="Bonito G."/>
        </authorList>
    </citation>
    <scope>NUCLEOTIDE SEQUENCE</scope>
    <source>
        <strain evidence="2">MES-2147</strain>
    </source>
</reference>
<sequence length="106" mass="11685">AGVDSSSRRNHKDHFNNLTPSAGRKKVGDKADFVWRSMANPAKDWGAAEAALVWDEAAQKYIHESNFKLPRHLHDILTARTVEVGGADRLREVLVSGLILGGETHD</sequence>
<dbReference type="OrthoDB" id="5340906at2759"/>
<comment type="caution">
    <text evidence="2">The sequence shown here is derived from an EMBL/GenBank/DDBJ whole genome shotgun (WGS) entry which is preliminary data.</text>
</comment>
<protein>
    <submittedName>
        <fullName evidence="2">Uncharacterized protein</fullName>
    </submittedName>
</protein>
<evidence type="ECO:0000313" key="2">
    <source>
        <dbReference type="EMBL" id="KAF9970430.1"/>
    </source>
</evidence>
<gene>
    <name evidence="2" type="ORF">BGZ65_011133</name>
</gene>
<proteinExistence type="predicted"/>
<dbReference type="Proteomes" id="UP000749646">
    <property type="component" value="Unassembled WGS sequence"/>
</dbReference>
<keyword evidence="3" id="KW-1185">Reference proteome</keyword>
<dbReference type="AlphaFoldDB" id="A0A9P6JFU0"/>
<dbReference type="EMBL" id="JAAAHW010004986">
    <property type="protein sequence ID" value="KAF9970430.1"/>
    <property type="molecule type" value="Genomic_DNA"/>
</dbReference>
<accession>A0A9P6JFU0</accession>
<organism evidence="2 3">
    <name type="scientific">Modicella reniformis</name>
    <dbReference type="NCBI Taxonomy" id="1440133"/>
    <lineage>
        <taxon>Eukaryota</taxon>
        <taxon>Fungi</taxon>
        <taxon>Fungi incertae sedis</taxon>
        <taxon>Mucoromycota</taxon>
        <taxon>Mortierellomycotina</taxon>
        <taxon>Mortierellomycetes</taxon>
        <taxon>Mortierellales</taxon>
        <taxon>Mortierellaceae</taxon>
        <taxon>Modicella</taxon>
    </lineage>
</organism>
<name>A0A9P6JFU0_9FUNG</name>
<evidence type="ECO:0000256" key="1">
    <source>
        <dbReference type="SAM" id="MobiDB-lite"/>
    </source>
</evidence>
<feature type="non-terminal residue" evidence="2">
    <location>
        <position position="1"/>
    </location>
</feature>
<feature type="region of interest" description="Disordered" evidence="1">
    <location>
        <begin position="1"/>
        <end position="26"/>
    </location>
</feature>
<evidence type="ECO:0000313" key="3">
    <source>
        <dbReference type="Proteomes" id="UP000749646"/>
    </source>
</evidence>